<evidence type="ECO:0000313" key="2">
    <source>
        <dbReference type="Proteomes" id="UP000028712"/>
    </source>
</evidence>
<feature type="non-terminal residue" evidence="1">
    <location>
        <position position="232"/>
    </location>
</feature>
<gene>
    <name evidence="1" type="ORF">IW20_25920</name>
</gene>
<evidence type="ECO:0000313" key="1">
    <source>
        <dbReference type="EMBL" id="KFE97300.1"/>
    </source>
</evidence>
<dbReference type="EMBL" id="JPRM01000087">
    <property type="protein sequence ID" value="KFE97300.1"/>
    <property type="molecule type" value="Genomic_DNA"/>
</dbReference>
<organism evidence="1 2">
    <name type="scientific">Flavobacterium hydatis</name>
    <name type="common">Cytophaga aquatilis</name>
    <dbReference type="NCBI Taxonomy" id="991"/>
    <lineage>
        <taxon>Bacteria</taxon>
        <taxon>Pseudomonadati</taxon>
        <taxon>Bacteroidota</taxon>
        <taxon>Flavobacteriia</taxon>
        <taxon>Flavobacteriales</taxon>
        <taxon>Flavobacteriaceae</taxon>
        <taxon>Flavobacterium</taxon>
    </lineage>
</organism>
<protein>
    <recommendedName>
        <fullName evidence="3">Ig-like domain-containing protein</fullName>
    </recommendedName>
</protein>
<dbReference type="AlphaFoldDB" id="A0A085YYN7"/>
<dbReference type="Proteomes" id="UP000028712">
    <property type="component" value="Unassembled WGS sequence"/>
</dbReference>
<feature type="non-terminal residue" evidence="1">
    <location>
        <position position="1"/>
    </location>
</feature>
<dbReference type="RefSeq" id="WP_035629153.1">
    <property type="nucleotide sequence ID" value="NZ_JPRM01000087.1"/>
</dbReference>
<sequence length="232" mass="23642">NTTATYTSGNLTQTTQFRAVVKDGSCDEATSEVTTVTVDPLSVGGAVSGGSRICSGSPSAELTLTGHTGTIIKWQSAVSPFTIWNDISNTTATYTSGNLTQTTQFRAVVKDGSCDEATSEVTTVTVDPLSVGGAVSGGSRICSGSPSAELTLTGHTGTIIKWQSAVSPFTIWNNISNTTATYTSGNLTQTTQFRAVVKDGSCDEATSEVTTVTVDPLSVGGAVSGGSRICSG</sequence>
<proteinExistence type="predicted"/>
<comment type="caution">
    <text evidence="1">The sequence shown here is derived from an EMBL/GenBank/DDBJ whole genome shotgun (WGS) entry which is preliminary data.</text>
</comment>
<reference evidence="1 2" key="1">
    <citation type="submission" date="2014-07" db="EMBL/GenBank/DDBJ databases">
        <title>Genome of Flavobacterium hydatis DSM 2063.</title>
        <authorList>
            <person name="Pipes S.E."/>
            <person name="Stropko S.J."/>
            <person name="Newman J.D."/>
        </authorList>
    </citation>
    <scope>NUCLEOTIDE SEQUENCE [LARGE SCALE GENOMIC DNA]</scope>
    <source>
        <strain evidence="1 2">DSM 2063</strain>
    </source>
</reference>
<dbReference type="eggNOG" id="COG5184">
    <property type="taxonomic scope" value="Bacteria"/>
</dbReference>
<evidence type="ECO:0008006" key="3">
    <source>
        <dbReference type="Google" id="ProtNLM"/>
    </source>
</evidence>
<accession>A0A085YYN7</accession>
<name>A0A085YYN7_FLAHY</name>